<reference evidence="2 3" key="1">
    <citation type="journal article" date="2013" name="Genome Biol. Evol.">
        <title>Genomes of Stigonematalean cyanobacteria (subsection V) and the evolution of oxygenic photosynthesis from prokaryotes to plastids.</title>
        <authorList>
            <person name="Dagan T."/>
            <person name="Roettger M."/>
            <person name="Stucken K."/>
            <person name="Landan G."/>
            <person name="Koch R."/>
            <person name="Major P."/>
            <person name="Gould S.B."/>
            <person name="Goremykin V.V."/>
            <person name="Rippka R."/>
            <person name="Tandeau de Marsac N."/>
            <person name="Gugger M."/>
            <person name="Lockhart P.J."/>
            <person name="Allen J.F."/>
            <person name="Brune I."/>
            <person name="Maus I."/>
            <person name="Puhler A."/>
            <person name="Martin W.F."/>
        </authorList>
    </citation>
    <scope>NUCLEOTIDE SEQUENCE [LARGE SCALE GENOMIC DNA]</scope>
    <source>
        <strain evidence="2 3">PCC 7110</strain>
    </source>
</reference>
<gene>
    <name evidence="2" type="ORF">WA1_23020</name>
</gene>
<evidence type="ECO:0000313" key="2">
    <source>
        <dbReference type="EMBL" id="KYC41004.1"/>
    </source>
</evidence>
<sequence>MRVDTGVNGGQSYGEIEPEKATHQKAGRKYIKPDLTEAISPLHRFANSSMSSGDSVVEMATPKGRNIRPKERRKTD</sequence>
<evidence type="ECO:0000256" key="1">
    <source>
        <dbReference type="SAM" id="MobiDB-lite"/>
    </source>
</evidence>
<keyword evidence="3" id="KW-1185">Reference proteome</keyword>
<evidence type="ECO:0000313" key="3">
    <source>
        <dbReference type="Proteomes" id="UP000076925"/>
    </source>
</evidence>
<proteinExistence type="predicted"/>
<dbReference type="Proteomes" id="UP000076925">
    <property type="component" value="Unassembled WGS sequence"/>
</dbReference>
<feature type="region of interest" description="Disordered" evidence="1">
    <location>
        <begin position="45"/>
        <end position="76"/>
    </location>
</feature>
<feature type="region of interest" description="Disordered" evidence="1">
    <location>
        <begin position="1"/>
        <end position="26"/>
    </location>
</feature>
<feature type="compositionally biased region" description="Basic residues" evidence="1">
    <location>
        <begin position="65"/>
        <end position="76"/>
    </location>
</feature>
<accession>A0A139X8H4</accession>
<dbReference type="EMBL" id="ANNX02000025">
    <property type="protein sequence ID" value="KYC41004.1"/>
    <property type="molecule type" value="Genomic_DNA"/>
</dbReference>
<organism evidence="2 3">
    <name type="scientific">Scytonema hofmannii PCC 7110</name>
    <dbReference type="NCBI Taxonomy" id="128403"/>
    <lineage>
        <taxon>Bacteria</taxon>
        <taxon>Bacillati</taxon>
        <taxon>Cyanobacteriota</taxon>
        <taxon>Cyanophyceae</taxon>
        <taxon>Nostocales</taxon>
        <taxon>Scytonemataceae</taxon>
        <taxon>Scytonema</taxon>
    </lineage>
</organism>
<dbReference type="AlphaFoldDB" id="A0A139X8H4"/>
<protein>
    <submittedName>
        <fullName evidence="2">Uncharacterized protein</fullName>
    </submittedName>
</protein>
<comment type="caution">
    <text evidence="2">The sequence shown here is derived from an EMBL/GenBank/DDBJ whole genome shotgun (WGS) entry which is preliminary data.</text>
</comment>
<name>A0A139X8H4_9CYAN</name>